<reference evidence="1" key="1">
    <citation type="submission" date="2014-09" db="EMBL/GenBank/DDBJ databases">
        <authorList>
            <person name="Magalhaes I.L.F."/>
            <person name="Oliveira U."/>
            <person name="Santos F.R."/>
            <person name="Vidigal T.H.D.A."/>
            <person name="Brescovit A.D."/>
            <person name="Santos A.J."/>
        </authorList>
    </citation>
    <scope>NUCLEOTIDE SEQUENCE</scope>
    <source>
        <tissue evidence="1">Shoot tissue taken approximately 20 cm above the soil surface</tissue>
    </source>
</reference>
<protein>
    <submittedName>
        <fullName evidence="1">Uncharacterized protein</fullName>
    </submittedName>
</protein>
<dbReference type="EMBL" id="GBRH01271690">
    <property type="protein sequence ID" value="JAD26205.1"/>
    <property type="molecule type" value="Transcribed_RNA"/>
</dbReference>
<dbReference type="AlphaFoldDB" id="A0A0A8YMB1"/>
<reference evidence="1" key="2">
    <citation type="journal article" date="2015" name="Data Brief">
        <title>Shoot transcriptome of the giant reed, Arundo donax.</title>
        <authorList>
            <person name="Barrero R.A."/>
            <person name="Guerrero F.D."/>
            <person name="Moolhuijzen P."/>
            <person name="Goolsby J.A."/>
            <person name="Tidwell J."/>
            <person name="Bellgard S.E."/>
            <person name="Bellgard M.I."/>
        </authorList>
    </citation>
    <scope>NUCLEOTIDE SEQUENCE</scope>
    <source>
        <tissue evidence="1">Shoot tissue taken approximately 20 cm above the soil surface</tissue>
    </source>
</reference>
<proteinExistence type="predicted"/>
<accession>A0A0A8YMB1</accession>
<name>A0A0A8YMB1_ARUDO</name>
<organism evidence="1">
    <name type="scientific">Arundo donax</name>
    <name type="common">Giant reed</name>
    <name type="synonym">Donax arundinaceus</name>
    <dbReference type="NCBI Taxonomy" id="35708"/>
    <lineage>
        <taxon>Eukaryota</taxon>
        <taxon>Viridiplantae</taxon>
        <taxon>Streptophyta</taxon>
        <taxon>Embryophyta</taxon>
        <taxon>Tracheophyta</taxon>
        <taxon>Spermatophyta</taxon>
        <taxon>Magnoliopsida</taxon>
        <taxon>Liliopsida</taxon>
        <taxon>Poales</taxon>
        <taxon>Poaceae</taxon>
        <taxon>PACMAD clade</taxon>
        <taxon>Arundinoideae</taxon>
        <taxon>Arundineae</taxon>
        <taxon>Arundo</taxon>
    </lineage>
</organism>
<evidence type="ECO:0000313" key="1">
    <source>
        <dbReference type="EMBL" id="JAD26205.1"/>
    </source>
</evidence>
<sequence length="55" mass="5753">MLLHAGKAKPMCTTFNCVKFRDISVLQADTAGLSFLLASTGSNSFGNLSINGISC</sequence>